<feature type="transmembrane region" description="Helical" evidence="5">
    <location>
        <begin position="162"/>
        <end position="185"/>
    </location>
</feature>
<evidence type="ECO:0000256" key="2">
    <source>
        <dbReference type="ARBA" id="ARBA00022692"/>
    </source>
</evidence>
<dbReference type="PROSITE" id="PS50850">
    <property type="entry name" value="MFS"/>
    <property type="match status" value="1"/>
</dbReference>
<feature type="transmembrane region" description="Helical" evidence="5">
    <location>
        <begin position="74"/>
        <end position="100"/>
    </location>
</feature>
<feature type="transmembrane region" description="Helical" evidence="5">
    <location>
        <begin position="228"/>
        <end position="245"/>
    </location>
</feature>
<feature type="domain" description="Major facilitator superfamily (MFS) profile" evidence="6">
    <location>
        <begin position="8"/>
        <end position="455"/>
    </location>
</feature>
<keyword evidence="4 5" id="KW-0472">Membrane</keyword>
<dbReference type="Gene3D" id="1.20.1720.10">
    <property type="entry name" value="Multidrug resistance protein D"/>
    <property type="match status" value="1"/>
</dbReference>
<dbReference type="Proteomes" id="UP000295215">
    <property type="component" value="Unassembled WGS sequence"/>
</dbReference>
<dbReference type="SUPFAM" id="SSF103473">
    <property type="entry name" value="MFS general substrate transporter"/>
    <property type="match status" value="1"/>
</dbReference>
<feature type="transmembrane region" description="Helical" evidence="5">
    <location>
        <begin position="425"/>
        <end position="446"/>
    </location>
</feature>
<dbReference type="AlphaFoldDB" id="A0A4R7EYV3"/>
<dbReference type="InterPro" id="IPR020846">
    <property type="entry name" value="MFS_dom"/>
</dbReference>
<keyword evidence="8" id="KW-1185">Reference proteome</keyword>
<comment type="caution">
    <text evidence="7">The sequence shown here is derived from an EMBL/GenBank/DDBJ whole genome shotgun (WGS) entry which is preliminary data.</text>
</comment>
<accession>A0A4R7EYV3</accession>
<feature type="transmembrane region" description="Helical" evidence="5">
    <location>
        <begin position="390"/>
        <end position="419"/>
    </location>
</feature>
<evidence type="ECO:0000259" key="6">
    <source>
        <dbReference type="PROSITE" id="PS50850"/>
    </source>
</evidence>
<feature type="transmembrane region" description="Helical" evidence="5">
    <location>
        <begin position="197"/>
        <end position="216"/>
    </location>
</feature>
<dbReference type="Gene3D" id="1.20.1250.20">
    <property type="entry name" value="MFS general substrate transporter like domains"/>
    <property type="match status" value="1"/>
</dbReference>
<evidence type="ECO:0000256" key="5">
    <source>
        <dbReference type="SAM" id="Phobius"/>
    </source>
</evidence>
<sequence>MFKNKWYILLFLLLATVLSPLDFYIVNLALPSIQHSLKSSSSELQMIVSFYTCAYAVFQISGGRFGDIYGRKKIFVIGLTGFICSSVLCGISQSSVIMILGRVLQGVLGAVMIPQVLAILHALFDEREKRLVMALYSFTFGIAAALGQYLGALLIEWNVFNLGWRVIFLVNLPVGLFALIMAVIALPRQETKSSEQVDYRGTLLLSVGLISFIYPLTTIVEQGVQIRTVLYLFVSALSLYLFFRVENKRKKQDKSVLVNFDIFKFKNLKLGVIVSFLYYASGVFYLVLGIYLQENSHWTSMEAGKAIIPFGIGFIVMSLCSSMMSAFFKQAVLSLGLILYGLGFLLLLYTLYNFSSFFFKFNLFVIGCGMGLTLASVVRLSLSNIPVQFAGLASGVVNCGLQIGSAFGVAAIGSVFFGIANTVDYTLAFAVVLILISLFLLIALLLSFNLTRHLSSTLLTLSPLRNFDQNEEKASE</sequence>
<protein>
    <submittedName>
        <fullName evidence="7">EmrB/QacA subfamily drug resistance transporter</fullName>
    </submittedName>
</protein>
<feature type="transmembrane region" description="Helical" evidence="5">
    <location>
        <begin position="44"/>
        <end position="62"/>
    </location>
</feature>
<keyword evidence="2 5" id="KW-0812">Transmembrane</keyword>
<reference evidence="7 8" key="1">
    <citation type="submission" date="2019-03" db="EMBL/GenBank/DDBJ databases">
        <title>Genomic Encyclopedia of Archaeal and Bacterial Type Strains, Phase II (KMG-II): from individual species to whole genera.</title>
        <authorList>
            <person name="Goeker M."/>
        </authorList>
    </citation>
    <scope>NUCLEOTIDE SEQUENCE [LARGE SCALE GENOMIC DNA]</scope>
    <source>
        <strain evidence="7 8">DSM 28213</strain>
    </source>
</reference>
<dbReference type="EMBL" id="SOAG01000023">
    <property type="protein sequence ID" value="TDS55245.1"/>
    <property type="molecule type" value="Genomic_DNA"/>
</dbReference>
<dbReference type="CDD" id="cd17321">
    <property type="entry name" value="MFS_MMR_MDR_like"/>
    <property type="match status" value="1"/>
</dbReference>
<name>A0A4R7EYV3_9FLAO</name>
<feature type="transmembrane region" description="Helical" evidence="5">
    <location>
        <begin position="358"/>
        <end position="378"/>
    </location>
</feature>
<feature type="transmembrane region" description="Helical" evidence="5">
    <location>
        <begin position="131"/>
        <end position="150"/>
    </location>
</feature>
<feature type="transmembrane region" description="Helical" evidence="5">
    <location>
        <begin position="303"/>
        <end position="320"/>
    </location>
</feature>
<dbReference type="GO" id="GO:0016020">
    <property type="term" value="C:membrane"/>
    <property type="evidence" value="ECO:0007669"/>
    <property type="project" value="UniProtKB-SubCell"/>
</dbReference>
<evidence type="ECO:0000256" key="1">
    <source>
        <dbReference type="ARBA" id="ARBA00004141"/>
    </source>
</evidence>
<dbReference type="PANTHER" id="PTHR42718">
    <property type="entry name" value="MAJOR FACILITATOR SUPERFAMILY MULTIDRUG TRANSPORTER MFSC"/>
    <property type="match status" value="1"/>
</dbReference>
<dbReference type="InterPro" id="IPR036259">
    <property type="entry name" value="MFS_trans_sf"/>
</dbReference>
<evidence type="ECO:0000256" key="4">
    <source>
        <dbReference type="ARBA" id="ARBA00023136"/>
    </source>
</evidence>
<dbReference type="PANTHER" id="PTHR42718:SF39">
    <property type="entry name" value="ACTINORHODIN TRANSPORTER-RELATED"/>
    <property type="match status" value="1"/>
</dbReference>
<evidence type="ECO:0000313" key="7">
    <source>
        <dbReference type="EMBL" id="TDS55245.1"/>
    </source>
</evidence>
<comment type="subcellular location">
    <subcellularLocation>
        <location evidence="1">Membrane</location>
        <topology evidence="1">Multi-pass membrane protein</topology>
    </subcellularLocation>
</comment>
<dbReference type="GO" id="GO:0022857">
    <property type="term" value="F:transmembrane transporter activity"/>
    <property type="evidence" value="ECO:0007669"/>
    <property type="project" value="InterPro"/>
</dbReference>
<organism evidence="7 8">
    <name type="scientific">Myroides indicus</name>
    <dbReference type="NCBI Taxonomy" id="1323422"/>
    <lineage>
        <taxon>Bacteria</taxon>
        <taxon>Pseudomonadati</taxon>
        <taxon>Bacteroidota</taxon>
        <taxon>Flavobacteriia</taxon>
        <taxon>Flavobacteriales</taxon>
        <taxon>Flavobacteriaceae</taxon>
        <taxon>Myroides</taxon>
    </lineage>
</organism>
<dbReference type="Pfam" id="PF07690">
    <property type="entry name" value="MFS_1"/>
    <property type="match status" value="2"/>
</dbReference>
<proteinExistence type="predicted"/>
<keyword evidence="3 5" id="KW-1133">Transmembrane helix</keyword>
<evidence type="ECO:0000256" key="3">
    <source>
        <dbReference type="ARBA" id="ARBA00022989"/>
    </source>
</evidence>
<feature type="transmembrane region" description="Helical" evidence="5">
    <location>
        <begin position="270"/>
        <end position="291"/>
    </location>
</feature>
<dbReference type="InterPro" id="IPR011701">
    <property type="entry name" value="MFS"/>
</dbReference>
<gene>
    <name evidence="7" type="ORF">C8P70_12316</name>
</gene>
<evidence type="ECO:0000313" key="8">
    <source>
        <dbReference type="Proteomes" id="UP000295215"/>
    </source>
</evidence>
<feature type="transmembrane region" description="Helical" evidence="5">
    <location>
        <begin position="332"/>
        <end position="352"/>
    </location>
</feature>
<feature type="transmembrane region" description="Helical" evidence="5">
    <location>
        <begin position="106"/>
        <end position="124"/>
    </location>
</feature>